<dbReference type="InterPro" id="IPR033116">
    <property type="entry name" value="TRYPSIN_SER"/>
</dbReference>
<dbReference type="CDD" id="cd00190">
    <property type="entry name" value="Tryp_SPc"/>
    <property type="match status" value="1"/>
</dbReference>
<gene>
    <name evidence="6" type="ORF">ANN_20867</name>
</gene>
<evidence type="ECO:0000313" key="6">
    <source>
        <dbReference type="EMBL" id="KAJ4432250.1"/>
    </source>
</evidence>
<keyword evidence="3" id="KW-0378">Hydrolase</keyword>
<feature type="disulfide bond" evidence="2">
    <location>
        <begin position="1177"/>
        <end position="1195"/>
    </location>
</feature>
<organism evidence="6 7">
    <name type="scientific">Periplaneta americana</name>
    <name type="common">American cockroach</name>
    <name type="synonym">Blatta americana</name>
    <dbReference type="NCBI Taxonomy" id="6978"/>
    <lineage>
        <taxon>Eukaryota</taxon>
        <taxon>Metazoa</taxon>
        <taxon>Ecdysozoa</taxon>
        <taxon>Arthropoda</taxon>
        <taxon>Hexapoda</taxon>
        <taxon>Insecta</taxon>
        <taxon>Pterygota</taxon>
        <taxon>Neoptera</taxon>
        <taxon>Polyneoptera</taxon>
        <taxon>Dictyoptera</taxon>
        <taxon>Blattodea</taxon>
        <taxon>Blattoidea</taxon>
        <taxon>Blattidae</taxon>
        <taxon>Blattinae</taxon>
        <taxon>Periplaneta</taxon>
    </lineage>
</organism>
<dbReference type="PANTHER" id="PTHR24252">
    <property type="entry name" value="ACROSIN-RELATED"/>
    <property type="match status" value="1"/>
</dbReference>
<proteinExistence type="predicted"/>
<name>A0ABQ8SDY2_PERAM</name>
<dbReference type="PRINTS" id="PR00261">
    <property type="entry name" value="LDLRECEPTOR"/>
</dbReference>
<dbReference type="PROSITE" id="PS01209">
    <property type="entry name" value="LDLRA_1"/>
    <property type="match status" value="2"/>
</dbReference>
<feature type="disulfide bond" evidence="2">
    <location>
        <begin position="678"/>
        <end position="696"/>
    </location>
</feature>
<protein>
    <recommendedName>
        <fullName evidence="5">Peptidase S1 domain-containing protein</fullName>
    </recommendedName>
</protein>
<dbReference type="PROSITE" id="PS00134">
    <property type="entry name" value="TRYPSIN_HIS"/>
    <property type="match status" value="1"/>
</dbReference>
<dbReference type="PROSITE" id="PS00135">
    <property type="entry name" value="TRYPSIN_SER"/>
    <property type="match status" value="1"/>
</dbReference>
<comment type="caution">
    <text evidence="6">The sequence shown here is derived from an EMBL/GenBank/DDBJ whole genome shotgun (WGS) entry which is preliminary data.</text>
</comment>
<dbReference type="InterPro" id="IPR001254">
    <property type="entry name" value="Trypsin_dom"/>
</dbReference>
<keyword evidence="7" id="KW-1185">Reference proteome</keyword>
<dbReference type="InterPro" id="IPR009003">
    <property type="entry name" value="Peptidase_S1_PA"/>
</dbReference>
<feature type="disulfide bond" evidence="2">
    <location>
        <begin position="690"/>
        <end position="705"/>
    </location>
</feature>
<dbReference type="PROSITE" id="PS50068">
    <property type="entry name" value="LDLRA_2"/>
    <property type="match status" value="3"/>
</dbReference>
<dbReference type="PROSITE" id="PS50240">
    <property type="entry name" value="TRYPSIN_DOM"/>
    <property type="match status" value="1"/>
</dbReference>
<dbReference type="SMART" id="SM00192">
    <property type="entry name" value="LDLa"/>
    <property type="match status" value="3"/>
</dbReference>
<feature type="compositionally biased region" description="Polar residues" evidence="4">
    <location>
        <begin position="576"/>
        <end position="599"/>
    </location>
</feature>
<feature type="region of interest" description="Disordered" evidence="4">
    <location>
        <begin position="569"/>
        <end position="599"/>
    </location>
</feature>
<evidence type="ECO:0000256" key="3">
    <source>
        <dbReference type="RuleBase" id="RU363034"/>
    </source>
</evidence>
<accession>A0ABQ8SDY2</accession>
<sequence>MLSEFIPVVVIQDVPNDNWHRNVSSMYVVKTDSTLKSSLKQKTGQGSTTAKSNVTDRTSTSLPAGHRNISVSVIAVTTAMSEIQKIKTTGKNATLNVQENVERNISENEGSQNKLRIIPNIQVNSNSSKKNLKSDEMKIKSTTSDPSVVTPQTVILKTDIVTRTSVVSSEANGGQVTKNPLNNYLVTNSNNITVTPGNNKQNYSKNETGNFASHNSSISDMLNYTVTDSAQKVTEHKETRRQPKMKQTNEYEPKYGHFRFEDRVANNVGSQIFEGTINFDISTQSFTSEFTTIPNNFHEEESIINNFKESDNTSVTVDIPETFATEMGITQSSTTEVAALDTENFEKILLPVSEENVTPSKITSENGVSVAKESDSTEINTPLSGKMEFQSVSHKDNLYDNLQQNDGKIFELESEFTLSTSNKIPVTENVVFRTEGSSSQKENIPTTVKIFSNMEEMSKTKEEVSSLTTVTNVNTETVTVFSNFTVSKVSGINNNYPNLQVTEQEVPMENKKITGQLPLHSENTEMSDDQVFHLLNVSNASSNQSRNYTIMSEEAVNALSMYANVHTNTPEDKSADNVTEDSQNNVDSAGAMTTNTTESYPGDKITKIIDTEEVKASTKIISLHSSNNHAGIPILTKIYNKIPQPFVEKETSWKTTNEEGSIDLSNSTACPSNLSLRCGDGECISALSRCNQLVDCNDGADERDCSCADYLRAQFLTRKLCDGIVDCWDFSDENSCEWCSPGQFVCPNSQVCVDQHQLCDGTRDCPYGDDEKQCVTVAQNEATAGDLPYSPEGYLMVRKQGRWGKLCLQNFDNVVARSESTWEVADLGRAVCKAMTYSDFERVNRTIDMPGSSRADDSHYFELAYSSDSNRNTSQPRNELSKGTNRIIRIVGSKDCSNIENSSRHSRIVGGGNAAPGSWPWQAALYKEGEFQCGATLIADCWLVSAGHCFYQAIQHYSSHICSALDDYWVARLGALRRGSSFPSPYEQLRPVSHIILHPGYVDAGFLNDISLLRLREPVQFSDFVRPVCLPPPPPAAPIRDGRLCTVVGWGQLFEVGRIFPDTLQEVQLPIISTAECRKRTLFLPLYRVTDNMFCAGFDRGGRDACLGDSGGPLMCQEKDGHWSLYGVTSNGYGCARANRPGVYTKVANYVPWLQAAMAQQVSSLRDSKTQCKGHRCPLGECLPPTRVCNGFMECSDGSDEKGCW</sequence>
<dbReference type="Proteomes" id="UP001148838">
    <property type="component" value="Unassembled WGS sequence"/>
</dbReference>
<feature type="region of interest" description="Disordered" evidence="4">
    <location>
        <begin position="37"/>
        <end position="63"/>
    </location>
</feature>
<dbReference type="InterPro" id="IPR002172">
    <property type="entry name" value="LDrepeatLR_classA_rpt"/>
</dbReference>
<dbReference type="Gene3D" id="4.10.400.10">
    <property type="entry name" value="Low-density Lipoprotein Receptor"/>
    <property type="match status" value="3"/>
</dbReference>
<comment type="caution">
    <text evidence="2">Lacks conserved residue(s) required for the propagation of feature annotation.</text>
</comment>
<keyword evidence="3" id="KW-0720">Serine protease</keyword>
<dbReference type="InterPro" id="IPR018114">
    <property type="entry name" value="TRYPSIN_HIS"/>
</dbReference>
<feature type="compositionally biased region" description="Polar residues" evidence="4">
    <location>
        <begin position="37"/>
        <end position="62"/>
    </location>
</feature>
<dbReference type="InterPro" id="IPR043504">
    <property type="entry name" value="Peptidase_S1_PA_chymotrypsin"/>
</dbReference>
<feature type="disulfide bond" evidence="2">
    <location>
        <begin position="1189"/>
        <end position="1204"/>
    </location>
</feature>
<evidence type="ECO:0000313" key="7">
    <source>
        <dbReference type="Proteomes" id="UP001148838"/>
    </source>
</evidence>
<keyword evidence="3" id="KW-0645">Protease</keyword>
<dbReference type="SUPFAM" id="SSF57424">
    <property type="entry name" value="LDL receptor-like module"/>
    <property type="match status" value="3"/>
</dbReference>
<evidence type="ECO:0000256" key="4">
    <source>
        <dbReference type="SAM" id="MobiDB-lite"/>
    </source>
</evidence>
<dbReference type="Pfam" id="PF00089">
    <property type="entry name" value="Trypsin"/>
    <property type="match status" value="1"/>
</dbReference>
<dbReference type="CDD" id="cd00112">
    <property type="entry name" value="LDLa"/>
    <property type="match status" value="3"/>
</dbReference>
<dbReference type="InterPro" id="IPR023415">
    <property type="entry name" value="LDLR_class-A_CS"/>
</dbReference>
<evidence type="ECO:0000256" key="2">
    <source>
        <dbReference type="PROSITE-ProRule" id="PRU00124"/>
    </source>
</evidence>
<keyword evidence="1 2" id="KW-1015">Disulfide bond</keyword>
<dbReference type="SMART" id="SM00020">
    <property type="entry name" value="Tryp_SPc"/>
    <property type="match status" value="1"/>
</dbReference>
<dbReference type="PANTHER" id="PTHR24252:SF7">
    <property type="entry name" value="HYALIN"/>
    <property type="match status" value="1"/>
</dbReference>
<dbReference type="SUPFAM" id="SSF50494">
    <property type="entry name" value="Trypsin-like serine proteases"/>
    <property type="match status" value="1"/>
</dbReference>
<dbReference type="InterPro" id="IPR036055">
    <property type="entry name" value="LDL_receptor-like_sf"/>
</dbReference>
<dbReference type="Pfam" id="PF00057">
    <property type="entry name" value="Ldl_recept_a"/>
    <property type="match status" value="3"/>
</dbReference>
<feature type="domain" description="Peptidase S1" evidence="5">
    <location>
        <begin position="908"/>
        <end position="1159"/>
    </location>
</feature>
<evidence type="ECO:0000259" key="5">
    <source>
        <dbReference type="PROSITE" id="PS50240"/>
    </source>
</evidence>
<reference evidence="6 7" key="1">
    <citation type="journal article" date="2022" name="Allergy">
        <title>Genome assembly and annotation of Periplaneta americana reveal a comprehensive cockroach allergen profile.</title>
        <authorList>
            <person name="Wang L."/>
            <person name="Xiong Q."/>
            <person name="Saelim N."/>
            <person name="Wang L."/>
            <person name="Nong W."/>
            <person name="Wan A.T."/>
            <person name="Shi M."/>
            <person name="Liu X."/>
            <person name="Cao Q."/>
            <person name="Hui J.H.L."/>
            <person name="Sookrung N."/>
            <person name="Leung T.F."/>
            <person name="Tungtrongchitr A."/>
            <person name="Tsui S.K.W."/>
        </authorList>
    </citation>
    <scope>NUCLEOTIDE SEQUENCE [LARGE SCALE GENOMIC DNA]</scope>
    <source>
        <strain evidence="6">PWHHKU_190912</strain>
    </source>
</reference>
<dbReference type="EMBL" id="JAJSOF020000029">
    <property type="protein sequence ID" value="KAJ4432250.1"/>
    <property type="molecule type" value="Genomic_DNA"/>
</dbReference>
<dbReference type="Gene3D" id="2.40.10.10">
    <property type="entry name" value="Trypsin-like serine proteases"/>
    <property type="match status" value="2"/>
</dbReference>
<feature type="disulfide bond" evidence="2">
    <location>
        <begin position="759"/>
        <end position="774"/>
    </location>
</feature>
<evidence type="ECO:0000256" key="1">
    <source>
        <dbReference type="ARBA" id="ARBA00023157"/>
    </source>
</evidence>